<protein>
    <submittedName>
        <fullName evidence="3">Cupin domain protein</fullName>
    </submittedName>
</protein>
<keyword evidence="4" id="KW-1185">Reference proteome</keyword>
<feature type="signal peptide" evidence="1">
    <location>
        <begin position="1"/>
        <end position="22"/>
    </location>
</feature>
<feature type="chain" id="PRO_5011638403" evidence="1">
    <location>
        <begin position="23"/>
        <end position="163"/>
    </location>
</feature>
<dbReference type="Gene3D" id="2.60.120.10">
    <property type="entry name" value="Jelly Rolls"/>
    <property type="match status" value="1"/>
</dbReference>
<dbReference type="RefSeq" id="WP_089659076.1">
    <property type="nucleotide sequence ID" value="NZ_FNGH01000010.1"/>
</dbReference>
<reference evidence="4" key="1">
    <citation type="submission" date="2016-10" db="EMBL/GenBank/DDBJ databases">
        <authorList>
            <person name="Varghese N."/>
            <person name="Submissions S."/>
        </authorList>
    </citation>
    <scope>NUCLEOTIDE SEQUENCE [LARGE SCALE GENOMIC DNA]</scope>
    <source>
        <strain evidence="4">AAP</strain>
    </source>
</reference>
<dbReference type="SUPFAM" id="SSF51182">
    <property type="entry name" value="RmlC-like cupins"/>
    <property type="match status" value="1"/>
</dbReference>
<dbReference type="PANTHER" id="PTHR43698">
    <property type="entry name" value="RIBD C-TERMINAL DOMAIN CONTAINING PROTEIN"/>
    <property type="match status" value="1"/>
</dbReference>
<dbReference type="Pfam" id="PF07883">
    <property type="entry name" value="Cupin_2"/>
    <property type="match status" value="1"/>
</dbReference>
<dbReference type="STRING" id="48727.SAMN05192555_11096"/>
<dbReference type="InterPro" id="IPR047263">
    <property type="entry name" value="HNL-like_cupin"/>
</dbReference>
<evidence type="ECO:0000313" key="3">
    <source>
        <dbReference type="EMBL" id="SDM19132.1"/>
    </source>
</evidence>
<evidence type="ECO:0000259" key="2">
    <source>
        <dbReference type="Pfam" id="PF07883"/>
    </source>
</evidence>
<proteinExistence type="predicted"/>
<name>A0A1G9R745_9GAMM</name>
<dbReference type="EMBL" id="FNGH01000010">
    <property type="protein sequence ID" value="SDM19132.1"/>
    <property type="molecule type" value="Genomic_DNA"/>
</dbReference>
<accession>A0A1G9R745</accession>
<dbReference type="Proteomes" id="UP000199107">
    <property type="component" value="Unassembled WGS sequence"/>
</dbReference>
<dbReference type="PANTHER" id="PTHR43698:SF1">
    <property type="entry name" value="BLL4564 PROTEIN"/>
    <property type="match status" value="1"/>
</dbReference>
<dbReference type="InterPro" id="IPR014710">
    <property type="entry name" value="RmlC-like_jellyroll"/>
</dbReference>
<evidence type="ECO:0000256" key="1">
    <source>
        <dbReference type="SAM" id="SignalP"/>
    </source>
</evidence>
<organism evidence="3 4">
    <name type="scientific">Franzmannia pantelleriensis</name>
    <dbReference type="NCBI Taxonomy" id="48727"/>
    <lineage>
        <taxon>Bacteria</taxon>
        <taxon>Pseudomonadati</taxon>
        <taxon>Pseudomonadota</taxon>
        <taxon>Gammaproteobacteria</taxon>
        <taxon>Oceanospirillales</taxon>
        <taxon>Halomonadaceae</taxon>
        <taxon>Franzmannia</taxon>
    </lineage>
</organism>
<dbReference type="OrthoDB" id="9802489at2"/>
<evidence type="ECO:0000313" key="4">
    <source>
        <dbReference type="Proteomes" id="UP000199107"/>
    </source>
</evidence>
<gene>
    <name evidence="3" type="ORF">SAMN05192555_11096</name>
</gene>
<keyword evidence="1" id="KW-0732">Signal</keyword>
<sequence length="163" mass="17393">MKTHLIAASISLLLMGAASAQAQGIQVTPAGSAPSSIAPAENFSGHAVVNRMVAGDSAQYGSVGKVDFAPGARSAWHTHPAGQLLIVTDGKGWVQEEGQPRHEIRAGDVVWIEPNVNHWHGATDTTSMGHISVAYMQDSRAVDWLERVSDEEYQEPDQATENP</sequence>
<dbReference type="CDD" id="cd02233">
    <property type="entry name" value="cupin_HNL-like"/>
    <property type="match status" value="1"/>
</dbReference>
<dbReference type="InterPro" id="IPR011051">
    <property type="entry name" value="RmlC_Cupin_sf"/>
</dbReference>
<dbReference type="AlphaFoldDB" id="A0A1G9R745"/>
<feature type="domain" description="Cupin type-2" evidence="2">
    <location>
        <begin position="66"/>
        <end position="127"/>
    </location>
</feature>
<dbReference type="InterPro" id="IPR013096">
    <property type="entry name" value="Cupin_2"/>
</dbReference>